<comment type="caution">
    <text evidence="8">The sequence shown here is derived from an EMBL/GenBank/DDBJ whole genome shotgun (WGS) entry which is preliminary data.</text>
</comment>
<dbReference type="NCBIfam" id="TIGR02937">
    <property type="entry name" value="sigma70-ECF"/>
    <property type="match status" value="1"/>
</dbReference>
<dbReference type="EMBL" id="JAASQV010000001">
    <property type="protein sequence ID" value="NIJ64096.1"/>
    <property type="molecule type" value="Genomic_DNA"/>
</dbReference>
<feature type="domain" description="RNA polymerase sigma factor 70 region 4 type 2" evidence="7">
    <location>
        <begin position="97"/>
        <end position="144"/>
    </location>
</feature>
<evidence type="ECO:0000256" key="2">
    <source>
        <dbReference type="ARBA" id="ARBA00023015"/>
    </source>
</evidence>
<dbReference type="SUPFAM" id="SSF88659">
    <property type="entry name" value="Sigma3 and sigma4 domains of RNA polymerase sigma factors"/>
    <property type="match status" value="1"/>
</dbReference>
<evidence type="ECO:0000313" key="9">
    <source>
        <dbReference type="Proteomes" id="UP000564677"/>
    </source>
</evidence>
<dbReference type="AlphaFoldDB" id="A0A7X5UYM1"/>
<evidence type="ECO:0000313" key="8">
    <source>
        <dbReference type="EMBL" id="NIJ64096.1"/>
    </source>
</evidence>
<dbReference type="Gene3D" id="1.10.1740.10">
    <property type="match status" value="1"/>
</dbReference>
<feature type="domain" description="RNA polymerase sigma-70 region 2" evidence="6">
    <location>
        <begin position="10"/>
        <end position="68"/>
    </location>
</feature>
<dbReference type="InterPro" id="IPR013325">
    <property type="entry name" value="RNA_pol_sigma_r2"/>
</dbReference>
<organism evidence="8 9">
    <name type="scientific">Sphingomonas leidyi</name>
    <dbReference type="NCBI Taxonomy" id="68569"/>
    <lineage>
        <taxon>Bacteria</taxon>
        <taxon>Pseudomonadati</taxon>
        <taxon>Pseudomonadota</taxon>
        <taxon>Alphaproteobacteria</taxon>
        <taxon>Sphingomonadales</taxon>
        <taxon>Sphingomonadaceae</taxon>
        <taxon>Sphingomonas</taxon>
    </lineage>
</organism>
<dbReference type="RefSeq" id="WP_167298502.1">
    <property type="nucleotide sequence ID" value="NZ_CP170557.1"/>
</dbReference>
<dbReference type="Pfam" id="PF08281">
    <property type="entry name" value="Sigma70_r4_2"/>
    <property type="match status" value="1"/>
</dbReference>
<dbReference type="PANTHER" id="PTHR43133">
    <property type="entry name" value="RNA POLYMERASE ECF-TYPE SIGMA FACTO"/>
    <property type="match status" value="1"/>
</dbReference>
<evidence type="ECO:0000259" key="6">
    <source>
        <dbReference type="Pfam" id="PF04542"/>
    </source>
</evidence>
<dbReference type="InterPro" id="IPR013324">
    <property type="entry name" value="RNA_pol_sigma_r3/r4-like"/>
</dbReference>
<reference evidence="8 9" key="1">
    <citation type="submission" date="2020-03" db="EMBL/GenBank/DDBJ databases">
        <title>Genomic Encyclopedia of Type Strains, Phase IV (KMG-IV): sequencing the most valuable type-strain genomes for metagenomic binning, comparative biology and taxonomic classification.</title>
        <authorList>
            <person name="Goeker M."/>
        </authorList>
    </citation>
    <scope>NUCLEOTIDE SEQUENCE [LARGE SCALE GENOMIC DNA]</scope>
    <source>
        <strain evidence="8 9">DSM 4733</strain>
    </source>
</reference>
<dbReference type="GO" id="GO:0016987">
    <property type="term" value="F:sigma factor activity"/>
    <property type="evidence" value="ECO:0007669"/>
    <property type="project" value="UniProtKB-KW"/>
</dbReference>
<dbReference type="InterPro" id="IPR014284">
    <property type="entry name" value="RNA_pol_sigma-70_dom"/>
</dbReference>
<evidence type="ECO:0000256" key="3">
    <source>
        <dbReference type="ARBA" id="ARBA00023082"/>
    </source>
</evidence>
<gene>
    <name evidence="8" type="ORF">FHR20_001027</name>
</gene>
<dbReference type="GO" id="GO:0003677">
    <property type="term" value="F:DNA binding"/>
    <property type="evidence" value="ECO:0007669"/>
    <property type="project" value="UniProtKB-KW"/>
</dbReference>
<accession>A0A7X5UYM1</accession>
<sequence length="164" mass="18295">MSAQRIGLLEYVGRQVHDSALSEDIVQEAYLRLLIFEAKPDNSVKNAPALLRRISLNLVRDHFRRVGRAPLVELSDAIPCPQPMIDQQLARKQLIELIAGILETMPSLRREVFIRRRVRGQSASEVALALGLSPSAVSNHVARAIFDLDSAIEKIEKRGGPVRD</sequence>
<protein>
    <submittedName>
        <fullName evidence="8">RNA polymerase sigma-70 factor (ECF subfamily)</fullName>
    </submittedName>
</protein>
<evidence type="ECO:0000256" key="5">
    <source>
        <dbReference type="ARBA" id="ARBA00023163"/>
    </source>
</evidence>
<keyword evidence="3" id="KW-0731">Sigma factor</keyword>
<dbReference type="Pfam" id="PF04542">
    <property type="entry name" value="Sigma70_r2"/>
    <property type="match status" value="1"/>
</dbReference>
<keyword evidence="2" id="KW-0805">Transcription regulation</keyword>
<dbReference type="InterPro" id="IPR036388">
    <property type="entry name" value="WH-like_DNA-bd_sf"/>
</dbReference>
<evidence type="ECO:0000256" key="1">
    <source>
        <dbReference type="ARBA" id="ARBA00010641"/>
    </source>
</evidence>
<comment type="similarity">
    <text evidence="1">Belongs to the sigma-70 factor family. ECF subfamily.</text>
</comment>
<evidence type="ECO:0000256" key="4">
    <source>
        <dbReference type="ARBA" id="ARBA00023125"/>
    </source>
</evidence>
<keyword evidence="5" id="KW-0804">Transcription</keyword>
<dbReference type="Proteomes" id="UP000564677">
    <property type="component" value="Unassembled WGS sequence"/>
</dbReference>
<name>A0A7X5UYM1_9SPHN</name>
<dbReference type="Gene3D" id="1.10.10.10">
    <property type="entry name" value="Winged helix-like DNA-binding domain superfamily/Winged helix DNA-binding domain"/>
    <property type="match status" value="1"/>
</dbReference>
<dbReference type="InterPro" id="IPR007627">
    <property type="entry name" value="RNA_pol_sigma70_r2"/>
</dbReference>
<dbReference type="PANTHER" id="PTHR43133:SF8">
    <property type="entry name" value="RNA POLYMERASE SIGMA FACTOR HI_1459-RELATED"/>
    <property type="match status" value="1"/>
</dbReference>
<dbReference type="InterPro" id="IPR039425">
    <property type="entry name" value="RNA_pol_sigma-70-like"/>
</dbReference>
<dbReference type="GO" id="GO:0006352">
    <property type="term" value="P:DNA-templated transcription initiation"/>
    <property type="evidence" value="ECO:0007669"/>
    <property type="project" value="InterPro"/>
</dbReference>
<dbReference type="SUPFAM" id="SSF88946">
    <property type="entry name" value="Sigma2 domain of RNA polymerase sigma factors"/>
    <property type="match status" value="1"/>
</dbReference>
<evidence type="ECO:0000259" key="7">
    <source>
        <dbReference type="Pfam" id="PF08281"/>
    </source>
</evidence>
<keyword evidence="4" id="KW-0238">DNA-binding</keyword>
<dbReference type="InterPro" id="IPR013249">
    <property type="entry name" value="RNA_pol_sigma70_r4_t2"/>
</dbReference>
<keyword evidence="9" id="KW-1185">Reference proteome</keyword>
<proteinExistence type="inferred from homology"/>